<evidence type="ECO:0000313" key="3">
    <source>
        <dbReference type="Proteomes" id="UP000184171"/>
    </source>
</evidence>
<name>A0A1M6HPV0_MALRU</name>
<dbReference type="PANTHER" id="PTHR35984:SF1">
    <property type="entry name" value="PERIPLASMIC SERINE PROTEASE"/>
    <property type="match status" value="1"/>
</dbReference>
<evidence type="ECO:0000313" key="2">
    <source>
        <dbReference type="EMBL" id="SHJ24207.1"/>
    </source>
</evidence>
<dbReference type="STRING" id="1122189.SAMN02745165_01911"/>
<protein>
    <submittedName>
        <fullName evidence="2">Serine dehydrogenase proteinase</fullName>
    </submittedName>
</protein>
<evidence type="ECO:0000256" key="1">
    <source>
        <dbReference type="SAM" id="MobiDB-lite"/>
    </source>
</evidence>
<dbReference type="EMBL" id="FQZT01000005">
    <property type="protein sequence ID" value="SHJ24207.1"/>
    <property type="molecule type" value="Genomic_DNA"/>
</dbReference>
<organism evidence="2 3">
    <name type="scientific">Malonomonas rubra DSM 5091</name>
    <dbReference type="NCBI Taxonomy" id="1122189"/>
    <lineage>
        <taxon>Bacteria</taxon>
        <taxon>Pseudomonadati</taxon>
        <taxon>Thermodesulfobacteriota</taxon>
        <taxon>Desulfuromonadia</taxon>
        <taxon>Desulfuromonadales</taxon>
        <taxon>Geopsychrobacteraceae</taxon>
        <taxon>Malonomonas</taxon>
    </lineage>
</organism>
<keyword evidence="3" id="KW-1185">Reference proteome</keyword>
<dbReference type="Proteomes" id="UP000184171">
    <property type="component" value="Unassembled WGS sequence"/>
</dbReference>
<gene>
    <name evidence="2" type="ORF">SAMN02745165_01911</name>
</gene>
<dbReference type="AlphaFoldDB" id="A0A1M6HPV0"/>
<proteinExistence type="predicted"/>
<accession>A0A1M6HPV0</accession>
<feature type="compositionally biased region" description="Basic and acidic residues" evidence="1">
    <location>
        <begin position="286"/>
        <end position="309"/>
    </location>
</feature>
<dbReference type="GO" id="GO:0016020">
    <property type="term" value="C:membrane"/>
    <property type="evidence" value="ECO:0007669"/>
    <property type="project" value="InterPro"/>
</dbReference>
<dbReference type="RefSeq" id="WP_072908240.1">
    <property type="nucleotide sequence ID" value="NZ_FQZT01000005.1"/>
</dbReference>
<feature type="compositionally biased region" description="Low complexity" evidence="1">
    <location>
        <begin position="310"/>
        <end position="319"/>
    </location>
</feature>
<dbReference type="InterPro" id="IPR002825">
    <property type="entry name" value="Pept_S49_ser-pept_pro"/>
</dbReference>
<dbReference type="Pfam" id="PF01972">
    <property type="entry name" value="SDH_protease"/>
    <property type="match status" value="1"/>
</dbReference>
<feature type="region of interest" description="Disordered" evidence="1">
    <location>
        <begin position="280"/>
        <end position="335"/>
    </location>
</feature>
<sequence>MTEEKPFKEYDGDVYLYFGSVSKAGYNQLSALYEQKEKNQAKSKKACLILITTGGDPNAGYRIARATNHHYEDFEILIPDICKSAGTLICIGAKKLIFGDRGELGPLDIQISKPDEMFENMSGLDILQALSALQEQMLTSFRSNLIDLRAGSRISTKIAAEVATKLAEGFISPITSHIDPITLGEHERAMKIGYEYGARLNKMADSLKPDAIAKLVASYPSHGFVIDRKEAGELFNTVSAPDNTTSNIYDWARGIIESHEYPTADPIVVDVIDLLQSRAENSPTEKNNEEVDPHNNSDEPGHQEGERDTATQSQTDQQAVHTEFEDKQNSQPQSC</sequence>
<dbReference type="OrthoDB" id="9806253at2"/>
<dbReference type="PANTHER" id="PTHR35984">
    <property type="entry name" value="PERIPLASMIC SERINE PROTEASE"/>
    <property type="match status" value="1"/>
</dbReference>
<reference evidence="2 3" key="1">
    <citation type="submission" date="2016-11" db="EMBL/GenBank/DDBJ databases">
        <authorList>
            <person name="Jaros S."/>
            <person name="Januszkiewicz K."/>
            <person name="Wedrychowicz H."/>
        </authorList>
    </citation>
    <scope>NUCLEOTIDE SEQUENCE [LARGE SCALE GENOMIC DNA]</scope>
    <source>
        <strain evidence="2 3">DSM 5091</strain>
    </source>
</reference>